<dbReference type="GO" id="GO:0006261">
    <property type="term" value="P:DNA-templated DNA replication"/>
    <property type="evidence" value="ECO:0007669"/>
    <property type="project" value="TreeGrafter"/>
</dbReference>
<evidence type="ECO:0000313" key="3">
    <source>
        <dbReference type="EMBL" id="ATX66602.1"/>
    </source>
</evidence>
<dbReference type="KEGG" id="rbg:BG454_12915"/>
<feature type="domain" description="AAA+ ATPase" evidence="2">
    <location>
        <begin position="44"/>
        <end position="204"/>
    </location>
</feature>
<dbReference type="InterPro" id="IPR050238">
    <property type="entry name" value="DNA_Rep/Repair_Clamp_Loader"/>
</dbReference>
<evidence type="ECO:0000256" key="1">
    <source>
        <dbReference type="SAM" id="MobiDB-lite"/>
    </source>
</evidence>
<dbReference type="SMART" id="SM00382">
    <property type="entry name" value="AAA"/>
    <property type="match status" value="1"/>
</dbReference>
<evidence type="ECO:0000313" key="4">
    <source>
        <dbReference type="Proteomes" id="UP000228948"/>
    </source>
</evidence>
<dbReference type="OrthoDB" id="9811073at2"/>
<dbReference type="SUPFAM" id="SSF52540">
    <property type="entry name" value="P-loop containing nucleoside triphosphate hydrolases"/>
    <property type="match status" value="1"/>
</dbReference>
<dbReference type="GO" id="GO:0009360">
    <property type="term" value="C:DNA polymerase III complex"/>
    <property type="evidence" value="ECO:0007669"/>
    <property type="project" value="TreeGrafter"/>
</dbReference>
<dbReference type="InterPro" id="IPR003593">
    <property type="entry name" value="AAA+_ATPase"/>
</dbReference>
<reference evidence="3 4" key="1">
    <citation type="submission" date="2017-11" db="EMBL/GenBank/DDBJ databases">
        <title>Revised Sequence and Annotation of the Rhodobaca barguzinensis strain alga05 Genome.</title>
        <authorList>
            <person name="Kopejtka K."/>
            <person name="Tomasch J.M."/>
            <person name="Bunk B."/>
            <person name="Koblizek M."/>
        </authorList>
    </citation>
    <scope>NUCLEOTIDE SEQUENCE [LARGE SCALE GENOMIC DNA]</scope>
    <source>
        <strain evidence="4">alga05</strain>
    </source>
</reference>
<dbReference type="STRING" id="441209.GCA_001870665_02365"/>
<dbReference type="PANTHER" id="PTHR11669:SF8">
    <property type="entry name" value="DNA POLYMERASE III SUBUNIT DELTA"/>
    <property type="match status" value="1"/>
</dbReference>
<accession>A0A2K8KAY3</accession>
<dbReference type="Proteomes" id="UP000228948">
    <property type="component" value="Chromosome"/>
</dbReference>
<dbReference type="EMBL" id="CP024899">
    <property type="protein sequence ID" value="ATX66602.1"/>
    <property type="molecule type" value="Genomic_DNA"/>
</dbReference>
<dbReference type="PANTHER" id="PTHR11669">
    <property type="entry name" value="REPLICATION FACTOR C / DNA POLYMERASE III GAMMA-TAU SUBUNIT"/>
    <property type="match status" value="1"/>
</dbReference>
<gene>
    <name evidence="3" type="ORF">BG454_12915</name>
</gene>
<dbReference type="Pfam" id="PF13177">
    <property type="entry name" value="DNA_pol3_delta2"/>
    <property type="match status" value="1"/>
</dbReference>
<dbReference type="Gene3D" id="3.40.50.300">
    <property type="entry name" value="P-loop containing nucleotide triphosphate hydrolases"/>
    <property type="match status" value="1"/>
</dbReference>
<dbReference type="NCBIfam" id="NF005677">
    <property type="entry name" value="PRK07471.1"/>
    <property type="match status" value="1"/>
</dbReference>
<feature type="region of interest" description="Disordered" evidence="1">
    <location>
        <begin position="1"/>
        <end position="22"/>
    </location>
</feature>
<dbReference type="InterPro" id="IPR027417">
    <property type="entry name" value="P-loop_NTPase"/>
</dbReference>
<name>A0A2K8KAY3_9RHOB</name>
<protein>
    <submittedName>
        <fullName evidence="3">DNA polymerase III subunit delta</fullName>
    </submittedName>
</protein>
<keyword evidence="4" id="KW-1185">Reference proteome</keyword>
<organism evidence="3 4">
    <name type="scientific">Roseinatronobacter bogoriensis subsp. barguzinensis</name>
    <dbReference type="NCBI Taxonomy" id="441209"/>
    <lineage>
        <taxon>Bacteria</taxon>
        <taxon>Pseudomonadati</taxon>
        <taxon>Pseudomonadota</taxon>
        <taxon>Alphaproteobacteria</taxon>
        <taxon>Rhodobacterales</taxon>
        <taxon>Paracoccaceae</taxon>
        <taxon>Roseinatronobacter</taxon>
    </lineage>
</organism>
<evidence type="ECO:0000259" key="2">
    <source>
        <dbReference type="SMART" id="SM00382"/>
    </source>
</evidence>
<sequence>MSATADLPAPDQIDGAPHPRETPVLYGQSAAEAAFLQAFNSGRLHHGWLLCGPRGVGKATLAWKLSRFLLATPAQDGGMFAAPEPDSLDIPEDHPVARRLRAGADGGLLVIRRGHDDKGNLKRDITVDVMRKLQGFFGLSAPDGGRRVVIIDAADEMNPNAANALLKALEEPPANATLLLIAHQPSRLLPTIRSRCRELRLLPLDAQDMGAALAQAGVEADSAAMTELSGGSVGAAISLAQAGGAEIYAQLVALFQGMPRLDRQAALALAESATGKANDTRFAMILTLFDLFMARLARAGITGPGPEAVPGEAALFSRLAPHAGAARAYADLSQRMGARARHGRAVNLDPAALVLDMVLQTEAEARKFL</sequence>
<dbReference type="AlphaFoldDB" id="A0A2K8KAY3"/>
<proteinExistence type="predicted"/>
<dbReference type="RefSeq" id="WP_071481094.1">
    <property type="nucleotide sequence ID" value="NZ_CP024899.1"/>
</dbReference>